<dbReference type="PROSITE" id="PS01358">
    <property type="entry name" value="ZF_RANBP2_1"/>
    <property type="match status" value="1"/>
</dbReference>
<evidence type="ECO:0000259" key="11">
    <source>
        <dbReference type="PROSITE" id="PS50237"/>
    </source>
</evidence>
<dbReference type="PROSITE" id="PS50237">
    <property type="entry name" value="HECT"/>
    <property type="match status" value="1"/>
</dbReference>
<dbReference type="GO" id="GO:0005737">
    <property type="term" value="C:cytoplasm"/>
    <property type="evidence" value="ECO:0007669"/>
    <property type="project" value="TreeGrafter"/>
</dbReference>
<evidence type="ECO:0000313" key="13">
    <source>
        <dbReference type="Proteomes" id="UP000697107"/>
    </source>
</evidence>
<evidence type="ECO:0000256" key="5">
    <source>
        <dbReference type="ARBA" id="ARBA00022723"/>
    </source>
</evidence>
<dbReference type="GO" id="GO:0006511">
    <property type="term" value="P:ubiquitin-dependent protein catabolic process"/>
    <property type="evidence" value="ECO:0007669"/>
    <property type="project" value="TreeGrafter"/>
</dbReference>
<keyword evidence="7 9" id="KW-0833">Ubl conjugation pathway</keyword>
<comment type="catalytic activity">
    <reaction evidence="1">
        <text>S-ubiquitinyl-[E2 ubiquitin-conjugating enzyme]-L-cysteine + [acceptor protein]-L-lysine = [E2 ubiquitin-conjugating enzyme]-L-cysteine + N(6)-ubiquitinyl-[acceptor protein]-L-lysine.</text>
        <dbReference type="EC" id="2.3.2.26"/>
    </reaction>
</comment>
<accession>A0A8T1GDX7</accession>
<dbReference type="GO" id="GO:0016567">
    <property type="term" value="P:protein ubiquitination"/>
    <property type="evidence" value="ECO:0007669"/>
    <property type="project" value="TreeGrafter"/>
</dbReference>
<evidence type="ECO:0000256" key="7">
    <source>
        <dbReference type="ARBA" id="ARBA00022786"/>
    </source>
</evidence>
<keyword evidence="6" id="KW-0863">Zinc-finger</keyword>
<comment type="pathway">
    <text evidence="2">Protein modification; protein ubiquitination.</text>
</comment>
<evidence type="ECO:0000256" key="2">
    <source>
        <dbReference type="ARBA" id="ARBA00004906"/>
    </source>
</evidence>
<organism evidence="12 13">
    <name type="scientific">Phytophthora cactorum</name>
    <dbReference type="NCBI Taxonomy" id="29920"/>
    <lineage>
        <taxon>Eukaryota</taxon>
        <taxon>Sar</taxon>
        <taxon>Stramenopiles</taxon>
        <taxon>Oomycota</taxon>
        <taxon>Peronosporomycetes</taxon>
        <taxon>Peronosporales</taxon>
        <taxon>Peronosporaceae</taxon>
        <taxon>Phytophthora</taxon>
    </lineage>
</organism>
<evidence type="ECO:0000256" key="8">
    <source>
        <dbReference type="ARBA" id="ARBA00022833"/>
    </source>
</evidence>
<dbReference type="EMBL" id="RCML01000127">
    <property type="protein sequence ID" value="KAG2989796.1"/>
    <property type="molecule type" value="Genomic_DNA"/>
</dbReference>
<dbReference type="InterPro" id="IPR050409">
    <property type="entry name" value="E3_ubiq-protein_ligase"/>
</dbReference>
<dbReference type="Gene3D" id="3.30.2410.10">
    <property type="entry name" value="Hect, E3 ligase catalytic domain"/>
    <property type="match status" value="1"/>
</dbReference>
<name>A0A8T1GDX7_9STRA</name>
<dbReference type="PANTHER" id="PTHR11254">
    <property type="entry name" value="HECT DOMAIN UBIQUITIN-PROTEIN LIGASE"/>
    <property type="match status" value="1"/>
</dbReference>
<keyword evidence="8" id="KW-0862">Zinc</keyword>
<keyword evidence="5" id="KW-0479">Metal-binding</keyword>
<protein>
    <recommendedName>
        <fullName evidence="3">HECT-type E3 ubiquitin transferase</fullName>
        <ecNumber evidence="3">2.3.2.26</ecNumber>
    </recommendedName>
</protein>
<feature type="domain" description="HECT" evidence="11">
    <location>
        <begin position="381"/>
        <end position="471"/>
    </location>
</feature>
<evidence type="ECO:0000256" key="10">
    <source>
        <dbReference type="SAM" id="SignalP"/>
    </source>
</evidence>
<dbReference type="GO" id="GO:0008270">
    <property type="term" value="F:zinc ion binding"/>
    <property type="evidence" value="ECO:0007669"/>
    <property type="project" value="UniProtKB-KW"/>
</dbReference>
<evidence type="ECO:0000256" key="6">
    <source>
        <dbReference type="ARBA" id="ARBA00022771"/>
    </source>
</evidence>
<dbReference type="InterPro" id="IPR000569">
    <property type="entry name" value="HECT_dom"/>
</dbReference>
<reference evidence="12" key="1">
    <citation type="submission" date="2018-10" db="EMBL/GenBank/DDBJ databases">
        <title>Effector identification in a new, highly contiguous assembly of the strawberry crown rot pathogen Phytophthora cactorum.</title>
        <authorList>
            <person name="Armitage A.D."/>
            <person name="Nellist C.F."/>
            <person name="Bates H."/>
            <person name="Vickerstaff R.J."/>
            <person name="Harrison R.J."/>
        </authorList>
    </citation>
    <scope>NUCLEOTIDE SEQUENCE</scope>
    <source>
        <strain evidence="12">P415</strain>
    </source>
</reference>
<evidence type="ECO:0000256" key="3">
    <source>
        <dbReference type="ARBA" id="ARBA00012485"/>
    </source>
</evidence>
<dbReference type="PANTHER" id="PTHR11254:SF440">
    <property type="entry name" value="E3 UBIQUITIN-PROTEIN LIGASE NEDD-4"/>
    <property type="match status" value="1"/>
</dbReference>
<feature type="signal peptide" evidence="10">
    <location>
        <begin position="1"/>
        <end position="34"/>
    </location>
</feature>
<dbReference type="Proteomes" id="UP000697107">
    <property type="component" value="Unassembled WGS sequence"/>
</dbReference>
<sequence length="471" mass="52155">MSDSSSLSGALIAAGACVLLLFCVIVLCASYCHGLDDDVAIDSVDLRSLQLREDLVDTVLDAGRSEWQCLVCAHMNHPNHELCLLCGTSAEFSTMEEMVEDPNTHIRTRRVARTTFLGTDNSTLLSSTLLENLVTSSDSNPVVMGDENSKTSATLHKAKTLPMLRSGSSFGDTAQDLEATTSMRQRALRYRRLNEMQLNQKQRGASRRRLWQRVPLPSGGFVWVRTMEPAVAGSVFARADSFVNKLRNNSFLSKNPQAKNLHGDLAEQLHRKNAASMGFFTELNASGTAVAWRKTDSVALDVDPKGGDGEPLVDFEGVLAMTWREKKRWFLKQITNLAVPYTESMFKIDVRRSAILDDSLPQLAGDEVDKSRMQEHLNIGFIDDQRARLLQFATGCSRVPVEGFRALTSASGIVHPFTLQMVPTGTPPLGMCPRAHTCFNRIDLPVYETKEDLNSYLSLVIQMEITGFGFE</sequence>
<dbReference type="SUPFAM" id="SSF56204">
    <property type="entry name" value="Hect, E3 ligase catalytic domain"/>
    <property type="match status" value="1"/>
</dbReference>
<dbReference type="VEuPathDB" id="FungiDB:PC110_g902"/>
<dbReference type="AlphaFoldDB" id="A0A8T1GDX7"/>
<dbReference type="Pfam" id="PF00632">
    <property type="entry name" value="HECT"/>
    <property type="match status" value="1"/>
</dbReference>
<dbReference type="SMART" id="SM00119">
    <property type="entry name" value="HECTc"/>
    <property type="match status" value="1"/>
</dbReference>
<dbReference type="GO" id="GO:0061630">
    <property type="term" value="F:ubiquitin protein ligase activity"/>
    <property type="evidence" value="ECO:0007669"/>
    <property type="project" value="UniProtKB-EC"/>
</dbReference>
<keyword evidence="10" id="KW-0732">Signal</keyword>
<feature type="chain" id="PRO_5035821012" description="HECT-type E3 ubiquitin transferase" evidence="10">
    <location>
        <begin position="35"/>
        <end position="471"/>
    </location>
</feature>
<evidence type="ECO:0000256" key="9">
    <source>
        <dbReference type="PROSITE-ProRule" id="PRU00104"/>
    </source>
</evidence>
<evidence type="ECO:0000256" key="4">
    <source>
        <dbReference type="ARBA" id="ARBA00022679"/>
    </source>
</evidence>
<proteinExistence type="predicted"/>
<dbReference type="InterPro" id="IPR001876">
    <property type="entry name" value="Znf_RanBP2"/>
</dbReference>
<dbReference type="EC" id="2.3.2.26" evidence="3"/>
<comment type="caution">
    <text evidence="12">The sequence shown here is derived from an EMBL/GenBank/DDBJ whole genome shotgun (WGS) entry which is preliminary data.</text>
</comment>
<gene>
    <name evidence="12" type="ORF">PC118_g5976</name>
</gene>
<keyword evidence="4" id="KW-0808">Transferase</keyword>
<evidence type="ECO:0000256" key="1">
    <source>
        <dbReference type="ARBA" id="ARBA00000885"/>
    </source>
</evidence>
<evidence type="ECO:0000313" key="12">
    <source>
        <dbReference type="EMBL" id="KAG2989796.1"/>
    </source>
</evidence>
<feature type="active site" description="Glycyl thioester intermediate" evidence="9">
    <location>
        <position position="438"/>
    </location>
</feature>
<dbReference type="InterPro" id="IPR035983">
    <property type="entry name" value="Hect_E3_ubiquitin_ligase"/>
</dbReference>